<keyword evidence="2" id="KW-1185">Reference proteome</keyword>
<dbReference type="AlphaFoldDB" id="A0A9P5BJQ3"/>
<gene>
    <name evidence="1" type="ORF">FAGAP_1193</name>
</gene>
<protein>
    <submittedName>
        <fullName evidence="1">Uncharacterized protein</fullName>
    </submittedName>
</protein>
<dbReference type="OrthoDB" id="5076612at2759"/>
<evidence type="ECO:0000313" key="1">
    <source>
        <dbReference type="EMBL" id="KAF4502607.1"/>
    </source>
</evidence>
<accession>A0A9P5BJQ3</accession>
<dbReference type="Proteomes" id="UP000737391">
    <property type="component" value="Unassembled WGS sequence"/>
</dbReference>
<reference evidence="1" key="1">
    <citation type="submission" date="2020-01" db="EMBL/GenBank/DDBJ databases">
        <title>Identification and distribution of gene clusters putatively required for synthesis of sphingolipid metabolism inhibitors in phylogenetically diverse species of the filamentous fungus Fusarium.</title>
        <authorList>
            <person name="Kim H.-S."/>
            <person name="Busman M."/>
            <person name="Brown D.W."/>
            <person name="Divon H."/>
            <person name="Uhlig S."/>
            <person name="Proctor R.H."/>
        </authorList>
    </citation>
    <scope>NUCLEOTIDE SEQUENCE</scope>
    <source>
        <strain evidence="1">NRRL 31653</strain>
    </source>
</reference>
<name>A0A9P5BJQ3_9HYPO</name>
<comment type="caution">
    <text evidence="1">The sequence shown here is derived from an EMBL/GenBank/DDBJ whole genome shotgun (WGS) entry which is preliminary data.</text>
</comment>
<proteinExistence type="predicted"/>
<dbReference type="EMBL" id="LUFC02000067">
    <property type="protein sequence ID" value="KAF4502607.1"/>
    <property type="molecule type" value="Genomic_DNA"/>
</dbReference>
<evidence type="ECO:0000313" key="2">
    <source>
        <dbReference type="Proteomes" id="UP000737391"/>
    </source>
</evidence>
<organism evidence="1 2">
    <name type="scientific">Fusarium agapanthi</name>
    <dbReference type="NCBI Taxonomy" id="1803897"/>
    <lineage>
        <taxon>Eukaryota</taxon>
        <taxon>Fungi</taxon>
        <taxon>Dikarya</taxon>
        <taxon>Ascomycota</taxon>
        <taxon>Pezizomycotina</taxon>
        <taxon>Sordariomycetes</taxon>
        <taxon>Hypocreomycetidae</taxon>
        <taxon>Hypocreales</taxon>
        <taxon>Nectriaceae</taxon>
        <taxon>Fusarium</taxon>
        <taxon>Fusarium fujikuroi species complex</taxon>
    </lineage>
</organism>
<sequence>MRLLTAEFYDGSMKEHDPDLDSESFVFDQGLASINGGSDNNKTRQDIANVLTEVKQIETSVTSLSNQLPDTLLQLRKDDLGTCITDIETYYSTIGDIMQEAFDLPSKNLTDPVRVSQAQSLQSRLDDFLQASADNVPGYLDQINAFLNDASANSLLKQAAQQAFDEPEDFLGYFTKTNVMALNYWVAYAKGISLLQMALDNPKESITLAEGIISNPLDTHDFIWRVHSGLYIQDAFSDYQNWIGSDVEKPKSSWSMFNGPPVTIDQFDPTGSYPVVLVPSDNQDRMLCVEGQYGLQIEEQWPDKTVTPSCRWLIKPRYPGADRFSFKFDDTNAGGEYNGSYIVDVPYEEDMRMLNFVDALHSEDGNQFFNVTLGQLDVSS</sequence>